<proteinExistence type="inferred from homology"/>
<dbReference type="SUPFAM" id="SSF52833">
    <property type="entry name" value="Thioredoxin-like"/>
    <property type="match status" value="1"/>
</dbReference>
<dbReference type="Gene3D" id="3.40.30.10">
    <property type="entry name" value="Glutaredoxin"/>
    <property type="match status" value="1"/>
</dbReference>
<evidence type="ECO:0000256" key="2">
    <source>
        <dbReference type="ARBA" id="ARBA00010832"/>
    </source>
</evidence>
<protein>
    <submittedName>
        <fullName evidence="4">Hydrogenase-1 operon protein HyaF</fullName>
    </submittedName>
</protein>
<dbReference type="Gene3D" id="3.30.1370.140">
    <property type="entry name" value="HupH hydrogenase expression protein, C-terminal domain"/>
    <property type="match status" value="2"/>
</dbReference>
<dbReference type="InterPro" id="IPR036249">
    <property type="entry name" value="Thioredoxin-like_sf"/>
</dbReference>
<dbReference type="Pfam" id="PF07449">
    <property type="entry name" value="HyaE"/>
    <property type="match status" value="1"/>
</dbReference>
<dbReference type="Proteomes" id="UP000276345">
    <property type="component" value="Chromosome"/>
</dbReference>
<dbReference type="EMBL" id="LR134142">
    <property type="protein sequence ID" value="VEA06272.1"/>
    <property type="molecule type" value="Genomic_DNA"/>
</dbReference>
<evidence type="ECO:0000313" key="4">
    <source>
        <dbReference type="EMBL" id="VEA06272.1"/>
    </source>
</evidence>
<gene>
    <name evidence="4" type="primary">hyaF</name>
    <name evidence="4" type="ORF">NCTC7406_02371</name>
</gene>
<accession>A0A3S4FHQ4</accession>
<evidence type="ECO:0000256" key="1">
    <source>
        <dbReference type="ARBA" id="ARBA00009004"/>
    </source>
</evidence>
<feature type="domain" description="HupH hydrogenase expression protein C-terminal" evidence="3">
    <location>
        <begin position="225"/>
        <end position="340"/>
    </location>
</feature>
<evidence type="ECO:0000313" key="5">
    <source>
        <dbReference type="Proteomes" id="UP000276345"/>
    </source>
</evidence>
<comment type="similarity">
    <text evidence="1">Belongs to the HupG/HyaE family.</text>
</comment>
<evidence type="ECO:0000259" key="3">
    <source>
        <dbReference type="Pfam" id="PF04809"/>
    </source>
</evidence>
<comment type="similarity">
    <text evidence="2">Belongs to the HupH/HyaF family.</text>
</comment>
<dbReference type="InterPro" id="IPR010893">
    <property type="entry name" value="NiFe-hyd_mat_HyaE"/>
</dbReference>
<name>A0A3S4FHQ4_SALET</name>
<dbReference type="Pfam" id="PF04809">
    <property type="entry name" value="HupH_C"/>
    <property type="match status" value="2"/>
</dbReference>
<organism evidence="4 5">
    <name type="scientific">Salmonella enterica subsp. enterica serovar Sanjuan</name>
    <dbReference type="NCBI Taxonomy" id="1160765"/>
    <lineage>
        <taxon>Bacteria</taxon>
        <taxon>Pseudomonadati</taxon>
        <taxon>Pseudomonadota</taxon>
        <taxon>Gammaproteobacteria</taxon>
        <taxon>Enterobacterales</taxon>
        <taxon>Enterobacteriaceae</taxon>
        <taxon>Salmonella</taxon>
    </lineage>
</organism>
<dbReference type="InterPro" id="IPR006894">
    <property type="entry name" value="HupH_Hydgase_express_prot_C"/>
</dbReference>
<dbReference type="AlphaFoldDB" id="A0A3S4FHQ4"/>
<reference evidence="4 5" key="1">
    <citation type="submission" date="2018-12" db="EMBL/GenBank/DDBJ databases">
        <authorList>
            <consortium name="Pathogen Informatics"/>
        </authorList>
    </citation>
    <scope>NUCLEOTIDE SEQUENCE [LARGE SCALE GENOMIC DNA]</scope>
    <source>
        <strain evidence="4 5">NCTC7406</strain>
    </source>
</reference>
<dbReference type="InterPro" id="IPR038527">
    <property type="entry name" value="HupH_C_sf"/>
</dbReference>
<sequence length="343" mass="37786">MADLEQSEAIGDRFNVRRFPATLVFTDGELRGALSGIHPWAELLTLMRSMVDTPAAQETAQWSNVFFHLLGPGTQPDDASFSMNPLPLTCQVNGDPSMAALERCAHSPAVMALLTDLRGQLARRIPELGDVLGWELSPLNADDLSFLNTLLGEGEVSVRIQHPDGSESEIQETIFCGLWRVRHLHNRRLLTDRLEAGSAPLTLWQAATADTLPDDSLLPPPVAGLMNGLPLAHELLAHVRDPASQPHSINLTQLPLSEADRLFLARLCGHGNIQIRISGYGESQINATALRHLWHVRCLDALKGPLLDSYEICPLPELVLAAPEDLADSRQRLDEVCRWLETR</sequence>
<feature type="domain" description="HupH hydrogenase expression protein C-terminal" evidence="3">
    <location>
        <begin position="112"/>
        <end position="202"/>
    </location>
</feature>